<dbReference type="GeneID" id="14887455"/>
<protein>
    <submittedName>
        <fullName evidence="3">Cyst wall-specific glycoprotein Jacob family protein</fullName>
    </submittedName>
</protein>
<evidence type="ECO:0000256" key="2">
    <source>
        <dbReference type="SAM" id="SignalP"/>
    </source>
</evidence>
<name>A0A0A1U327_ENTIV</name>
<accession>A0A0A1U327</accession>
<dbReference type="KEGG" id="eiv:EIN_230100"/>
<dbReference type="VEuPathDB" id="AmoebaDB:EIN_230100"/>
<evidence type="ECO:0000313" key="3">
    <source>
        <dbReference type="EMBL" id="ELP88457.1"/>
    </source>
</evidence>
<proteinExistence type="predicted"/>
<dbReference type="AlphaFoldDB" id="A0A0A1U327"/>
<sequence length="419" mass="46946">MILLFLVITLTCCKVVTDKDVTFDCKENGLYCIEDGKHDNLYFECSNYFRGLRPCAPGTQCIGNGQKEYGYNPCGVKSNEPTTPSVTKSEEKSIDKKSEESKIPITPPIDKSGENAICKEDGFYCTGDNEHSTQYYICSETYKGYSKCPLGTKCGANGHYPFTINPCILDGYIFKSTENSEVKSVEKSTEKSSEVDVNGIDCKENGYYCVEDGKHDYQFYVCEDTFKGFMKCPVGTKCAGATTKPYTSSPCVLLGEKSVEKSLEKSVATPSVDKNEDIPSCKEEGLYCVFDGKHDHEYYICTEAYKGFSKCPSGTVCKGNGRFDLKVNPCVEDTTLITETSKEESKEKSEHNSETLQCKQDGLYCVIDGKHNEMYYQCSDFFNGFRACPKGTWCKGEQDKPYETNPCVWYDDTTWAKKN</sequence>
<feature type="region of interest" description="Disordered" evidence="1">
    <location>
        <begin position="80"/>
        <end position="106"/>
    </location>
</feature>
<dbReference type="OrthoDB" id="32433at2759"/>
<evidence type="ECO:0000256" key="1">
    <source>
        <dbReference type="SAM" id="MobiDB-lite"/>
    </source>
</evidence>
<organism evidence="3 4">
    <name type="scientific">Entamoeba invadens IP1</name>
    <dbReference type="NCBI Taxonomy" id="370355"/>
    <lineage>
        <taxon>Eukaryota</taxon>
        <taxon>Amoebozoa</taxon>
        <taxon>Evosea</taxon>
        <taxon>Archamoebae</taxon>
        <taxon>Mastigamoebida</taxon>
        <taxon>Entamoebidae</taxon>
        <taxon>Entamoeba</taxon>
    </lineage>
</organism>
<gene>
    <name evidence="3" type="ORF">EIN_230100</name>
</gene>
<dbReference type="RefSeq" id="XP_004255228.1">
    <property type="nucleotide sequence ID" value="XM_004255180.1"/>
</dbReference>
<dbReference type="EMBL" id="KB206756">
    <property type="protein sequence ID" value="ELP88457.1"/>
    <property type="molecule type" value="Genomic_DNA"/>
</dbReference>
<reference evidence="3 4" key="1">
    <citation type="submission" date="2012-10" db="EMBL/GenBank/DDBJ databases">
        <authorList>
            <person name="Zafar N."/>
            <person name="Inman J."/>
            <person name="Hall N."/>
            <person name="Lorenzi H."/>
            <person name="Caler E."/>
        </authorList>
    </citation>
    <scope>NUCLEOTIDE SEQUENCE [LARGE SCALE GENOMIC DNA]</scope>
    <source>
        <strain evidence="3 4">IP1</strain>
    </source>
</reference>
<feature type="signal peptide" evidence="2">
    <location>
        <begin position="1"/>
        <end position="18"/>
    </location>
</feature>
<keyword evidence="2" id="KW-0732">Signal</keyword>
<evidence type="ECO:0000313" key="4">
    <source>
        <dbReference type="Proteomes" id="UP000014680"/>
    </source>
</evidence>
<feature type="chain" id="PRO_5001980153" evidence="2">
    <location>
        <begin position="19"/>
        <end position="419"/>
    </location>
</feature>
<feature type="compositionally biased region" description="Basic and acidic residues" evidence="1">
    <location>
        <begin position="88"/>
        <end position="102"/>
    </location>
</feature>
<keyword evidence="4" id="KW-1185">Reference proteome</keyword>
<dbReference type="Proteomes" id="UP000014680">
    <property type="component" value="Unassembled WGS sequence"/>
</dbReference>